<dbReference type="InterPro" id="IPR026523">
    <property type="entry name" value="PNMA"/>
</dbReference>
<protein>
    <recommendedName>
        <fullName evidence="1">Paraneoplastic antigen Ma-like N-terminal domain-containing protein</fullName>
    </recommendedName>
</protein>
<dbReference type="STRING" id="43700.ENSMALP00000009775"/>
<organism evidence="2 3">
    <name type="scientific">Monopterus albus</name>
    <name type="common">Swamp eel</name>
    <dbReference type="NCBI Taxonomy" id="43700"/>
    <lineage>
        <taxon>Eukaryota</taxon>
        <taxon>Metazoa</taxon>
        <taxon>Chordata</taxon>
        <taxon>Craniata</taxon>
        <taxon>Vertebrata</taxon>
        <taxon>Euteleostomi</taxon>
        <taxon>Actinopterygii</taxon>
        <taxon>Neopterygii</taxon>
        <taxon>Teleostei</taxon>
        <taxon>Neoteleostei</taxon>
        <taxon>Acanthomorphata</taxon>
        <taxon>Anabantaria</taxon>
        <taxon>Synbranchiformes</taxon>
        <taxon>Synbranchidae</taxon>
        <taxon>Monopterus</taxon>
    </lineage>
</organism>
<dbReference type="Proteomes" id="UP000261600">
    <property type="component" value="Unplaced"/>
</dbReference>
<dbReference type="Ensembl" id="ENSMALT00000009981.1">
    <property type="protein sequence ID" value="ENSMALP00000009775.1"/>
    <property type="gene ID" value="ENSMALG00000006952.1"/>
</dbReference>
<proteinExistence type="predicted"/>
<accession>A0A3Q3J050</accession>
<evidence type="ECO:0000259" key="1">
    <source>
        <dbReference type="Pfam" id="PF20846"/>
    </source>
</evidence>
<dbReference type="PANTHER" id="PTHR23095:SF51">
    <property type="entry name" value="PARANEOPLASTIC ANTIGEN MA1 HOMOLOG-RELATED"/>
    <property type="match status" value="1"/>
</dbReference>
<keyword evidence="3" id="KW-1185">Reference proteome</keyword>
<name>A0A3Q3J050_MONAL</name>
<dbReference type="InterPro" id="IPR048271">
    <property type="entry name" value="PNMA_N"/>
</dbReference>
<feature type="domain" description="Paraneoplastic antigen Ma-like N-terminal" evidence="1">
    <location>
        <begin position="1"/>
        <end position="85"/>
    </location>
</feature>
<dbReference type="AlphaFoldDB" id="A0A3Q3J050"/>
<sequence>MAVVLTAENWCRGETLDETHAFLTIVPENTEIFTIEETLQTIKCLGRVRVTGRMLTDFADPSSGVLVLCECKGDVSKSAVPSEISLSLVSPVCFSPPSLLTFIYLDFAERKSMADVQALLPDTLPASSPTKSVLCAVGGLLDKTNRSSESGGYRRLRMFSGMVPTPVGEEQFNHWLEQAYLMGEESEGSPKDKRLSTHHLLSDTCPCASLHCSRPTIHFACDLKVGWECTLSLVCVRVKLYVYVSLFPARVWIKAIQYTAEARV</sequence>
<reference evidence="2" key="2">
    <citation type="submission" date="2025-09" db="UniProtKB">
        <authorList>
            <consortium name="Ensembl"/>
        </authorList>
    </citation>
    <scope>IDENTIFICATION</scope>
</reference>
<dbReference type="PANTHER" id="PTHR23095">
    <property type="entry name" value="PARANEOPLASTIC ANTIGEN"/>
    <property type="match status" value="1"/>
</dbReference>
<evidence type="ECO:0000313" key="3">
    <source>
        <dbReference type="Proteomes" id="UP000261600"/>
    </source>
</evidence>
<dbReference type="Pfam" id="PF20846">
    <property type="entry name" value="PNMA_N"/>
    <property type="match status" value="1"/>
</dbReference>
<reference evidence="2" key="1">
    <citation type="submission" date="2025-08" db="UniProtKB">
        <authorList>
            <consortium name="Ensembl"/>
        </authorList>
    </citation>
    <scope>IDENTIFICATION</scope>
</reference>
<evidence type="ECO:0000313" key="2">
    <source>
        <dbReference type="Ensembl" id="ENSMALP00000009775.1"/>
    </source>
</evidence>